<comment type="subcellular location">
    <subcellularLocation>
        <location evidence="1">Cell membrane</location>
        <topology evidence="1">Multi-pass membrane protein</topology>
    </subcellularLocation>
</comment>
<name>S0PAJ7_9ENTE</name>
<reference evidence="9 10" key="1">
    <citation type="submission" date="2013-03" db="EMBL/GenBank/DDBJ databases">
        <title>The Genome Sequence of Enterococcus sulfureus ATCC_49903 (PacBio/Illumina hybrid assembly).</title>
        <authorList>
            <consortium name="The Broad Institute Genomics Platform"/>
            <consortium name="The Broad Institute Genome Sequencing Center for Infectious Disease"/>
            <person name="Earl A."/>
            <person name="Russ C."/>
            <person name="Gilmore M."/>
            <person name="Surin D."/>
            <person name="Walker B."/>
            <person name="Young S."/>
            <person name="Zeng Q."/>
            <person name="Gargeya S."/>
            <person name="Fitzgerald M."/>
            <person name="Haas B."/>
            <person name="Abouelleil A."/>
            <person name="Allen A.W."/>
            <person name="Alvarado L."/>
            <person name="Arachchi H.M."/>
            <person name="Berlin A.M."/>
            <person name="Chapman S.B."/>
            <person name="Gainer-Dewar J."/>
            <person name="Goldberg J."/>
            <person name="Griggs A."/>
            <person name="Gujja S."/>
            <person name="Hansen M."/>
            <person name="Howarth C."/>
            <person name="Imamovic A."/>
            <person name="Ireland A."/>
            <person name="Larimer J."/>
            <person name="McCowan C."/>
            <person name="Murphy C."/>
            <person name="Pearson M."/>
            <person name="Poon T.W."/>
            <person name="Priest M."/>
            <person name="Roberts A."/>
            <person name="Saif S."/>
            <person name="Shea T."/>
            <person name="Sisk P."/>
            <person name="Sykes S."/>
            <person name="Wortman J."/>
            <person name="Nusbaum C."/>
            <person name="Birren B."/>
        </authorList>
    </citation>
    <scope>NUCLEOTIDE SEQUENCE [LARGE SCALE GENOMIC DNA]</scope>
    <source>
        <strain evidence="9 10">ATCC 49903</strain>
    </source>
</reference>
<feature type="transmembrane region" description="Helical" evidence="7">
    <location>
        <begin position="377"/>
        <end position="396"/>
    </location>
</feature>
<feature type="domain" description="Major facilitator superfamily (MFS) profile" evidence="8">
    <location>
        <begin position="13"/>
        <end position="400"/>
    </location>
</feature>
<evidence type="ECO:0000313" key="9">
    <source>
        <dbReference type="EMBL" id="EOT87275.1"/>
    </source>
</evidence>
<feature type="transmembrane region" description="Helical" evidence="7">
    <location>
        <begin position="291"/>
        <end position="310"/>
    </location>
</feature>
<feature type="transmembrane region" description="Helical" evidence="7">
    <location>
        <begin position="173"/>
        <end position="191"/>
    </location>
</feature>
<dbReference type="AlphaFoldDB" id="S0PAJ7"/>
<evidence type="ECO:0000256" key="5">
    <source>
        <dbReference type="ARBA" id="ARBA00022989"/>
    </source>
</evidence>
<evidence type="ECO:0000256" key="7">
    <source>
        <dbReference type="SAM" id="Phobius"/>
    </source>
</evidence>
<organism evidence="9 10">
    <name type="scientific">Enterococcus sulfureus ATCC 49903</name>
    <dbReference type="NCBI Taxonomy" id="1140003"/>
    <lineage>
        <taxon>Bacteria</taxon>
        <taxon>Bacillati</taxon>
        <taxon>Bacillota</taxon>
        <taxon>Bacilli</taxon>
        <taxon>Lactobacillales</taxon>
        <taxon>Enterococcaceae</taxon>
        <taxon>Enterococcus</taxon>
    </lineage>
</organism>
<dbReference type="GO" id="GO:0005886">
    <property type="term" value="C:plasma membrane"/>
    <property type="evidence" value="ECO:0007669"/>
    <property type="project" value="UniProtKB-SubCell"/>
</dbReference>
<dbReference type="PATRIC" id="fig|1140003.3.peg.330"/>
<feature type="transmembrane region" description="Helical" evidence="7">
    <location>
        <begin position="141"/>
        <end position="167"/>
    </location>
</feature>
<dbReference type="Pfam" id="PF07690">
    <property type="entry name" value="MFS_1"/>
    <property type="match status" value="1"/>
</dbReference>
<evidence type="ECO:0000256" key="6">
    <source>
        <dbReference type="ARBA" id="ARBA00023136"/>
    </source>
</evidence>
<dbReference type="SUPFAM" id="SSF103473">
    <property type="entry name" value="MFS general substrate transporter"/>
    <property type="match status" value="1"/>
</dbReference>
<accession>S0PAJ7</accession>
<evidence type="ECO:0000259" key="8">
    <source>
        <dbReference type="PROSITE" id="PS50850"/>
    </source>
</evidence>
<dbReference type="InterPro" id="IPR005828">
    <property type="entry name" value="MFS_sugar_transport-like"/>
</dbReference>
<keyword evidence="6 7" id="KW-0472">Membrane</keyword>
<dbReference type="InterPro" id="IPR036259">
    <property type="entry name" value="MFS_trans_sf"/>
</dbReference>
<comment type="caution">
    <text evidence="9">The sequence shown here is derived from an EMBL/GenBank/DDBJ whole genome shotgun (WGS) entry which is preliminary data.</text>
</comment>
<dbReference type="PANTHER" id="PTHR43414">
    <property type="entry name" value="MULTIDRUG RESISTANCE PROTEIN MDTG"/>
    <property type="match status" value="1"/>
</dbReference>
<dbReference type="STRING" id="1140003.OMY_00336"/>
<sequence length="400" mass="43702">MYRLKHLSMWQKNLIVLWFGVFMTGIGMSEIMPFLSLYIDELGTFTQSQLSLYSSLVFSAAFLVMAIVSPFWGRLADKKGRKLMLLRSALGMAIVFFSMGFVTNVWQLLLLRALQGAFGGFTSNSNALIAVQAPREKSGQALSILVTGATAGTLLGPLIGGTLASIFGYRLSFHITGIIMFLVFLLTLFLVKEDVVTKKAEEAVVISQPKLSLKLVLHQKIILALFITTLSVQLVNMAINPILSLYVKELLNGHQSVTFIAGIVAAMPGISTMIAAPLFGRLGDRIGTNKVLIFGFALAAVTFLLTSFTQSITQLMILRFFTGISDAALFPSIQSLLTKNTKKENTSLIFSYNQSFQSIGSVIGPLIGAFIANLFDYPAIFVFCSLLMVLNFIALAKQKN</sequence>
<dbReference type="PANTHER" id="PTHR43414:SF6">
    <property type="entry name" value="MULTIDRUG RESISTANCE PROTEIN MDTG"/>
    <property type="match status" value="1"/>
</dbReference>
<keyword evidence="5 7" id="KW-1133">Transmembrane helix</keyword>
<dbReference type="InterPro" id="IPR020846">
    <property type="entry name" value="MFS_dom"/>
</dbReference>
<dbReference type="OrthoDB" id="65739at2"/>
<keyword evidence="4 7" id="KW-0812">Transmembrane</keyword>
<feature type="transmembrane region" description="Helical" evidence="7">
    <location>
        <begin position="109"/>
        <end position="129"/>
    </location>
</feature>
<dbReference type="InterPro" id="IPR011701">
    <property type="entry name" value="MFS"/>
</dbReference>
<evidence type="ECO:0000256" key="1">
    <source>
        <dbReference type="ARBA" id="ARBA00004651"/>
    </source>
</evidence>
<dbReference type="GO" id="GO:0022857">
    <property type="term" value="F:transmembrane transporter activity"/>
    <property type="evidence" value="ECO:0007669"/>
    <property type="project" value="InterPro"/>
</dbReference>
<feature type="transmembrane region" description="Helical" evidence="7">
    <location>
        <begin position="51"/>
        <end position="72"/>
    </location>
</feature>
<dbReference type="Pfam" id="PF00083">
    <property type="entry name" value="Sugar_tr"/>
    <property type="match status" value="1"/>
</dbReference>
<dbReference type="PRINTS" id="PR01035">
    <property type="entry name" value="TCRTETA"/>
</dbReference>
<feature type="transmembrane region" description="Helical" evidence="7">
    <location>
        <begin position="84"/>
        <end position="103"/>
    </location>
</feature>
<feature type="transmembrane region" description="Helical" evidence="7">
    <location>
        <begin position="15"/>
        <end position="39"/>
    </location>
</feature>
<dbReference type="eggNOG" id="COG2814">
    <property type="taxonomic scope" value="Bacteria"/>
</dbReference>
<evidence type="ECO:0000256" key="3">
    <source>
        <dbReference type="ARBA" id="ARBA00022475"/>
    </source>
</evidence>
<dbReference type="InterPro" id="IPR001958">
    <property type="entry name" value="Tet-R_TetA/multi-R_MdtG-like"/>
</dbReference>
<dbReference type="Gene3D" id="1.20.1250.20">
    <property type="entry name" value="MFS general substrate transporter like domains"/>
    <property type="match status" value="2"/>
</dbReference>
<dbReference type="EMBL" id="ASWO01000001">
    <property type="protein sequence ID" value="EOT87275.1"/>
    <property type="molecule type" value="Genomic_DNA"/>
</dbReference>
<evidence type="ECO:0000256" key="2">
    <source>
        <dbReference type="ARBA" id="ARBA00022448"/>
    </source>
</evidence>
<gene>
    <name evidence="9" type="ORF">I573_00331</name>
</gene>
<proteinExistence type="predicted"/>
<keyword evidence="3" id="KW-1003">Cell membrane</keyword>
<dbReference type="PROSITE" id="PS50850">
    <property type="entry name" value="MFS"/>
    <property type="match status" value="1"/>
</dbReference>
<dbReference type="Proteomes" id="UP000015961">
    <property type="component" value="Unassembled WGS sequence"/>
</dbReference>
<keyword evidence="2" id="KW-0813">Transport</keyword>
<dbReference type="RefSeq" id="WP_016184827.1">
    <property type="nucleotide sequence ID" value="NZ_ASWO01000001.1"/>
</dbReference>
<evidence type="ECO:0000256" key="4">
    <source>
        <dbReference type="ARBA" id="ARBA00022692"/>
    </source>
</evidence>
<feature type="transmembrane region" description="Helical" evidence="7">
    <location>
        <begin position="259"/>
        <end position="279"/>
    </location>
</feature>
<feature type="transmembrane region" description="Helical" evidence="7">
    <location>
        <begin position="221"/>
        <end position="239"/>
    </location>
</feature>
<protein>
    <recommendedName>
        <fullName evidence="8">Major facilitator superfamily (MFS) profile domain-containing protein</fullName>
    </recommendedName>
</protein>
<keyword evidence="10" id="KW-1185">Reference proteome</keyword>
<evidence type="ECO:0000313" key="10">
    <source>
        <dbReference type="Proteomes" id="UP000015961"/>
    </source>
</evidence>